<organism evidence="6 7">
    <name type="scientific">Monoraphidium neglectum</name>
    <dbReference type="NCBI Taxonomy" id="145388"/>
    <lineage>
        <taxon>Eukaryota</taxon>
        <taxon>Viridiplantae</taxon>
        <taxon>Chlorophyta</taxon>
        <taxon>core chlorophytes</taxon>
        <taxon>Chlorophyceae</taxon>
        <taxon>CS clade</taxon>
        <taxon>Sphaeropleales</taxon>
        <taxon>Selenastraceae</taxon>
        <taxon>Monoraphidium</taxon>
    </lineage>
</organism>
<feature type="coiled-coil region" evidence="3">
    <location>
        <begin position="404"/>
        <end position="445"/>
    </location>
</feature>
<protein>
    <submittedName>
        <fullName evidence="6">26S proteasome regulatory subunit T6</fullName>
        <ecNumber evidence="6">3.6.4.3</ecNumber>
    </submittedName>
</protein>
<dbReference type="OrthoDB" id="497927at2759"/>
<dbReference type="GeneID" id="25738821"/>
<keyword evidence="3" id="KW-0175">Coiled coil</keyword>
<dbReference type="InterPro" id="IPR050221">
    <property type="entry name" value="26S_Proteasome_ATPase"/>
</dbReference>
<dbReference type="InterPro" id="IPR011611">
    <property type="entry name" value="PfkB_dom"/>
</dbReference>
<dbReference type="Pfam" id="PF00294">
    <property type="entry name" value="PfkB"/>
    <property type="match status" value="1"/>
</dbReference>
<reference evidence="6 7" key="1">
    <citation type="journal article" date="2013" name="BMC Genomics">
        <title>Reconstruction of the lipid metabolism for the microalga Monoraphidium neglectum from its genome sequence reveals characteristics suitable for biofuel production.</title>
        <authorList>
            <person name="Bogen C."/>
            <person name="Al-Dilaimi A."/>
            <person name="Albersmeier A."/>
            <person name="Wichmann J."/>
            <person name="Grundmann M."/>
            <person name="Rupp O."/>
            <person name="Lauersen K.J."/>
            <person name="Blifernez-Klassen O."/>
            <person name="Kalinowski J."/>
            <person name="Goesmann A."/>
            <person name="Mussgnug J.H."/>
            <person name="Kruse O."/>
        </authorList>
    </citation>
    <scope>NUCLEOTIDE SEQUENCE [LARGE SCALE GENOMIC DNA]</scope>
    <source>
        <strain evidence="6 7">SAG 48.87</strain>
    </source>
</reference>
<feature type="domain" description="Carbohydrate kinase PfkB" evidence="4">
    <location>
        <begin position="45"/>
        <end position="315"/>
    </location>
</feature>
<dbReference type="SUPFAM" id="SSF53613">
    <property type="entry name" value="Ribokinase-like"/>
    <property type="match status" value="1"/>
</dbReference>
<evidence type="ECO:0000256" key="2">
    <source>
        <dbReference type="ARBA" id="ARBA00022840"/>
    </source>
</evidence>
<evidence type="ECO:0000313" key="7">
    <source>
        <dbReference type="Proteomes" id="UP000054498"/>
    </source>
</evidence>
<evidence type="ECO:0000259" key="4">
    <source>
        <dbReference type="Pfam" id="PF00294"/>
    </source>
</evidence>
<dbReference type="Pfam" id="PF16450">
    <property type="entry name" value="Prot_ATP_ID_OB_C"/>
    <property type="match status" value="1"/>
</dbReference>
<keyword evidence="1" id="KW-0547">Nucleotide-binding</keyword>
<evidence type="ECO:0000313" key="6">
    <source>
        <dbReference type="EMBL" id="KIZ02012.1"/>
    </source>
</evidence>
<dbReference type="KEGG" id="mng:MNEG_5944"/>
<dbReference type="Gene3D" id="3.40.1190.20">
    <property type="match status" value="1"/>
</dbReference>
<dbReference type="InterPro" id="IPR029056">
    <property type="entry name" value="Ribokinase-like"/>
</dbReference>
<feature type="domain" description="Proteasomal ATPase second OB" evidence="5">
    <location>
        <begin position="449"/>
        <end position="504"/>
    </location>
</feature>
<dbReference type="GO" id="GO:0016787">
    <property type="term" value="F:hydrolase activity"/>
    <property type="evidence" value="ECO:0007669"/>
    <property type="project" value="UniProtKB-KW"/>
</dbReference>
<keyword evidence="2" id="KW-0067">ATP-binding</keyword>
<keyword evidence="7" id="KW-1185">Reference proteome</keyword>
<dbReference type="GO" id="GO:0000502">
    <property type="term" value="C:proteasome complex"/>
    <property type="evidence" value="ECO:0007669"/>
    <property type="project" value="UniProtKB-KW"/>
</dbReference>
<dbReference type="PANTHER" id="PTHR23073">
    <property type="entry name" value="26S PROTEASOME REGULATORY SUBUNIT"/>
    <property type="match status" value="1"/>
</dbReference>
<evidence type="ECO:0000259" key="5">
    <source>
        <dbReference type="Pfam" id="PF16450"/>
    </source>
</evidence>
<dbReference type="Gene3D" id="2.40.50.140">
    <property type="entry name" value="Nucleic acid-binding proteins"/>
    <property type="match status" value="1"/>
</dbReference>
<dbReference type="STRING" id="145388.A0A0D2MN63"/>
<evidence type="ECO:0000256" key="1">
    <source>
        <dbReference type="ARBA" id="ARBA00022741"/>
    </source>
</evidence>
<dbReference type="InterPro" id="IPR012340">
    <property type="entry name" value="NA-bd_OB-fold"/>
</dbReference>
<proteinExistence type="predicted"/>
<gene>
    <name evidence="6" type="ORF">MNEG_5944</name>
</gene>
<dbReference type="EC" id="3.6.4.3" evidence="6"/>
<dbReference type="Proteomes" id="UP000054498">
    <property type="component" value="Unassembled WGS sequence"/>
</dbReference>
<keyword evidence="6" id="KW-0378">Hydrolase</keyword>
<evidence type="ECO:0000256" key="3">
    <source>
        <dbReference type="SAM" id="Coils"/>
    </source>
</evidence>
<feature type="non-terminal residue" evidence="6">
    <location>
        <position position="539"/>
    </location>
</feature>
<sequence length="539" mass="57050">MAAQPAGLDFCGFTLIVDDTVHPDGTTSMEQVGGGGPQTLWGYQLQRRGAARVGLAAGVGKDLPKSVERWLSSTVGCDLSGLIASDTLPTPRAWQVMEHDGRRTQVWRSRECDALYGQLRPSFSELPPSFQAASTYHLGIHAAFPPMKLLRSLRDAAHAQGGLLSLETYTSCDAPLLPSRRAELAALMAACDVFSPNEGEAASILGAGPALDAAAAEGPQQHEAAAVDLVNALIDLGATTVLLRRGADGVLAAHGPSGQAVSVPAVPGTVVRDVVGCGNACCGAFLAAYTRGASLAKSAAWGCAAGSVMAEHRGVPRDPIESLHPDAARRQAEVLRLARPVALRGGARRGLRVEAAAAAAAAAAARAARLQGIISLAYVSGQIGPQGAMGKQQEGLTWVFQQKVEQLELLVKERTHNLRRLEAQRNELNTQVRQLREELQLLQEPGSYVGEVIKVMGKSKVLVKVHPEGKYVVDLDKSIDAGKLTPGARVALRSDSYTLHILLPTKVDPLVSLMKVEKVPDSTYDMIGGLDQQIKEIKE</sequence>
<dbReference type="FunFam" id="2.40.50.140:FF:000044">
    <property type="entry name" value="26S protease regulatory subunit 8"/>
    <property type="match status" value="1"/>
</dbReference>
<name>A0A0D2MN63_9CHLO</name>
<keyword evidence="6" id="KW-0647">Proteasome</keyword>
<dbReference type="GO" id="GO:0005524">
    <property type="term" value="F:ATP binding"/>
    <property type="evidence" value="ECO:0007669"/>
    <property type="project" value="UniProtKB-KW"/>
</dbReference>
<accession>A0A0D2MN63</accession>
<dbReference type="EMBL" id="KK101143">
    <property type="protein sequence ID" value="KIZ02012.1"/>
    <property type="molecule type" value="Genomic_DNA"/>
</dbReference>
<dbReference type="RefSeq" id="XP_013901031.1">
    <property type="nucleotide sequence ID" value="XM_014045577.1"/>
</dbReference>
<dbReference type="InterPro" id="IPR032501">
    <property type="entry name" value="Prot_ATP_ID_OB_2nd"/>
</dbReference>
<dbReference type="AlphaFoldDB" id="A0A0D2MN63"/>